<dbReference type="InterPro" id="IPR000683">
    <property type="entry name" value="Gfo/Idh/MocA-like_OxRdtase_N"/>
</dbReference>
<dbReference type="SUPFAM" id="SSF51735">
    <property type="entry name" value="NAD(P)-binding Rossmann-fold domains"/>
    <property type="match status" value="1"/>
</dbReference>
<feature type="domain" description="Gfo/Idh/MocA-like oxidoreductase N-terminal" evidence="1">
    <location>
        <begin position="6"/>
        <end position="125"/>
    </location>
</feature>
<dbReference type="Pfam" id="PF01408">
    <property type="entry name" value="GFO_IDH_MocA"/>
    <property type="match status" value="1"/>
</dbReference>
<reference evidence="3" key="1">
    <citation type="submission" date="2021-01" db="EMBL/GenBank/DDBJ databases">
        <title>KCTC 19127 draft genome.</title>
        <authorList>
            <person name="An D."/>
        </authorList>
    </citation>
    <scope>NUCLEOTIDE SEQUENCE</scope>
    <source>
        <strain evidence="3">KCTC 19127</strain>
    </source>
</reference>
<organism evidence="3 4">
    <name type="scientific">Nakamurella flavida</name>
    <dbReference type="NCBI Taxonomy" id="363630"/>
    <lineage>
        <taxon>Bacteria</taxon>
        <taxon>Bacillati</taxon>
        <taxon>Actinomycetota</taxon>
        <taxon>Actinomycetes</taxon>
        <taxon>Nakamurellales</taxon>
        <taxon>Nakamurellaceae</taxon>
        <taxon>Nakamurella</taxon>
    </lineage>
</organism>
<evidence type="ECO:0000313" key="3">
    <source>
        <dbReference type="EMBL" id="MBM9478156.1"/>
    </source>
</evidence>
<feature type="domain" description="GFO/IDH/MocA-like oxidoreductase" evidence="2">
    <location>
        <begin position="134"/>
        <end position="274"/>
    </location>
</feature>
<evidence type="ECO:0000313" key="4">
    <source>
        <dbReference type="Proteomes" id="UP000663801"/>
    </source>
</evidence>
<sequence>MSAEPVRVAVIGAGTIAGLHLTAYAANPGVHIVGIHDINVARARAVAQEYGADRVYESLDDLLTDTTVEAVSICTWNDSHSKLAVAVLDAGKHVLVEKPLSRTVAEAEDVQRAVERSGKHLQVGFVRRFGQNALTLKRFVDGGTLGDVYFAKATNIRRIGNPGGWFADSARSGGGPLVDIGVHVVDLCWYMMGTPRPVTVSANSYTRLGNRANVTNLKRYRAADDDPDVNTVEDMVNALVRFEDGSSLLLDTSYSLHAVDDDLHISVFGERGGAELEPSLRLVTEENDTILRIEPQIDHPTFGMTEGFTNELAHFVELCRDRVPDVATAAQGVEVMRMITAMYESARLGREIDLR</sequence>
<accession>A0A939C4J4</accession>
<dbReference type="PANTHER" id="PTHR43249">
    <property type="entry name" value="UDP-N-ACETYL-2-AMINO-2-DEOXY-D-GLUCURONATE OXIDASE"/>
    <property type="match status" value="1"/>
</dbReference>
<evidence type="ECO:0000259" key="2">
    <source>
        <dbReference type="Pfam" id="PF22725"/>
    </source>
</evidence>
<dbReference type="Gene3D" id="3.40.50.720">
    <property type="entry name" value="NAD(P)-binding Rossmann-like Domain"/>
    <property type="match status" value="1"/>
</dbReference>
<dbReference type="InterPro" id="IPR036291">
    <property type="entry name" value="NAD(P)-bd_dom_sf"/>
</dbReference>
<dbReference type="EMBL" id="JAERWL010000015">
    <property type="protein sequence ID" value="MBM9478156.1"/>
    <property type="molecule type" value="Genomic_DNA"/>
</dbReference>
<name>A0A939C4J4_9ACTN</name>
<dbReference type="RefSeq" id="WP_205258278.1">
    <property type="nucleotide sequence ID" value="NZ_BAAAPV010000002.1"/>
</dbReference>
<dbReference type="Gene3D" id="3.30.360.10">
    <property type="entry name" value="Dihydrodipicolinate Reductase, domain 2"/>
    <property type="match status" value="1"/>
</dbReference>
<dbReference type="Pfam" id="PF22725">
    <property type="entry name" value="GFO_IDH_MocA_C3"/>
    <property type="match status" value="1"/>
</dbReference>
<dbReference type="InterPro" id="IPR055170">
    <property type="entry name" value="GFO_IDH_MocA-like_dom"/>
</dbReference>
<dbReference type="Proteomes" id="UP000663801">
    <property type="component" value="Unassembled WGS sequence"/>
</dbReference>
<dbReference type="PANTHER" id="PTHR43249:SF1">
    <property type="entry name" value="D-GLUCOSIDE 3-DEHYDROGENASE"/>
    <property type="match status" value="1"/>
</dbReference>
<gene>
    <name evidence="3" type="ORF">JL107_17040</name>
</gene>
<dbReference type="GO" id="GO:0000166">
    <property type="term" value="F:nucleotide binding"/>
    <property type="evidence" value="ECO:0007669"/>
    <property type="project" value="InterPro"/>
</dbReference>
<comment type="caution">
    <text evidence="3">The sequence shown here is derived from an EMBL/GenBank/DDBJ whole genome shotgun (WGS) entry which is preliminary data.</text>
</comment>
<keyword evidence="4" id="KW-1185">Reference proteome</keyword>
<proteinExistence type="predicted"/>
<dbReference type="InterPro" id="IPR052515">
    <property type="entry name" value="Gfo/Idh/MocA_Oxidoreductase"/>
</dbReference>
<dbReference type="SUPFAM" id="SSF55347">
    <property type="entry name" value="Glyceraldehyde-3-phosphate dehydrogenase-like, C-terminal domain"/>
    <property type="match status" value="1"/>
</dbReference>
<dbReference type="AlphaFoldDB" id="A0A939C4J4"/>
<protein>
    <submittedName>
        <fullName evidence="3">Gfo/Idh/MocA family oxidoreductase</fullName>
    </submittedName>
</protein>
<evidence type="ECO:0000259" key="1">
    <source>
        <dbReference type="Pfam" id="PF01408"/>
    </source>
</evidence>